<dbReference type="Proteomes" id="UP000077412">
    <property type="component" value="Chromosome"/>
</dbReference>
<gene>
    <name evidence="1" type="ORF">ABE41_005005</name>
</gene>
<sequence>MRKQDDEKIWDTGTSDFEEGDKITFHNTEQGVEKTYIVKSVKENGDIELVYSANKNQTHMQ</sequence>
<reference evidence="1 2" key="1">
    <citation type="submission" date="2016-08" db="EMBL/GenBank/DDBJ databases">
        <title>Complete genome sequence of Fictibacillus arsenicus G25-54, a strain with toxicity to nematodes and a potential arsenic-resistance activity.</title>
        <authorList>
            <person name="Zheng Z."/>
        </authorList>
    </citation>
    <scope>NUCLEOTIDE SEQUENCE [LARGE SCALE GENOMIC DNA]</scope>
    <source>
        <strain evidence="1 2">G25-54</strain>
    </source>
</reference>
<keyword evidence="2" id="KW-1185">Reference proteome</keyword>
<evidence type="ECO:0000313" key="1">
    <source>
        <dbReference type="EMBL" id="ANX11356.1"/>
    </source>
</evidence>
<accession>A0A1B1Z1K8</accession>
<proteinExistence type="predicted"/>
<dbReference type="AlphaFoldDB" id="A0A1B1Z1K8"/>
<evidence type="ECO:0000313" key="2">
    <source>
        <dbReference type="Proteomes" id="UP000077412"/>
    </source>
</evidence>
<organism evidence="1 2">
    <name type="scientific">Fictibacillus arsenicus</name>
    <dbReference type="NCBI Taxonomy" id="255247"/>
    <lineage>
        <taxon>Bacteria</taxon>
        <taxon>Bacillati</taxon>
        <taxon>Bacillota</taxon>
        <taxon>Bacilli</taxon>
        <taxon>Bacillales</taxon>
        <taxon>Fictibacillaceae</taxon>
        <taxon>Fictibacillus</taxon>
    </lineage>
</organism>
<dbReference type="KEGG" id="far:ABE41_005005"/>
<dbReference type="OrthoDB" id="2970896at2"/>
<dbReference type="EMBL" id="CP016761">
    <property type="protein sequence ID" value="ANX11356.1"/>
    <property type="molecule type" value="Genomic_DNA"/>
</dbReference>
<name>A0A1B1Z1K8_9BACL</name>
<dbReference type="RefSeq" id="WP_066287121.1">
    <property type="nucleotide sequence ID" value="NZ_CP016761.1"/>
</dbReference>
<protein>
    <submittedName>
        <fullName evidence="1">Uncharacterized protein</fullName>
    </submittedName>
</protein>